<feature type="compositionally biased region" description="Polar residues" evidence="1">
    <location>
        <begin position="541"/>
        <end position="553"/>
    </location>
</feature>
<feature type="transmembrane region" description="Helical" evidence="2">
    <location>
        <begin position="329"/>
        <end position="353"/>
    </location>
</feature>
<feature type="chain" id="PRO_5040936016" evidence="3">
    <location>
        <begin position="29"/>
        <end position="701"/>
    </location>
</feature>
<evidence type="ECO:0000256" key="2">
    <source>
        <dbReference type="SAM" id="Phobius"/>
    </source>
</evidence>
<feature type="region of interest" description="Disordered" evidence="1">
    <location>
        <begin position="538"/>
        <end position="601"/>
    </location>
</feature>
<name>A0A9W8B7N2_9FUNG</name>
<feature type="signal peptide" evidence="3">
    <location>
        <begin position="1"/>
        <end position="28"/>
    </location>
</feature>
<keyword evidence="2" id="KW-0812">Transmembrane</keyword>
<evidence type="ECO:0000313" key="4">
    <source>
        <dbReference type="EMBL" id="KAJ1984412.1"/>
    </source>
</evidence>
<organism evidence="4 5">
    <name type="scientific">Dimargaris verticillata</name>
    <dbReference type="NCBI Taxonomy" id="2761393"/>
    <lineage>
        <taxon>Eukaryota</taxon>
        <taxon>Fungi</taxon>
        <taxon>Fungi incertae sedis</taxon>
        <taxon>Zoopagomycota</taxon>
        <taxon>Kickxellomycotina</taxon>
        <taxon>Dimargaritomycetes</taxon>
        <taxon>Dimargaritales</taxon>
        <taxon>Dimargaritaceae</taxon>
        <taxon>Dimargaris</taxon>
    </lineage>
</organism>
<keyword evidence="2" id="KW-1133">Transmembrane helix</keyword>
<proteinExistence type="predicted"/>
<feature type="transmembrane region" description="Helical" evidence="2">
    <location>
        <begin position="411"/>
        <end position="434"/>
    </location>
</feature>
<gene>
    <name evidence="4" type="ORF">H4R34_000675</name>
</gene>
<feature type="transmembrane region" description="Helical" evidence="2">
    <location>
        <begin position="373"/>
        <end position="390"/>
    </location>
</feature>
<dbReference type="Proteomes" id="UP001151582">
    <property type="component" value="Unassembled WGS sequence"/>
</dbReference>
<feature type="compositionally biased region" description="Pro residues" evidence="1">
    <location>
        <begin position="680"/>
        <end position="689"/>
    </location>
</feature>
<keyword evidence="3" id="KW-0732">Signal</keyword>
<accession>A0A9W8B7N2</accession>
<dbReference type="EMBL" id="JANBQB010000020">
    <property type="protein sequence ID" value="KAJ1984412.1"/>
    <property type="molecule type" value="Genomic_DNA"/>
</dbReference>
<dbReference type="OrthoDB" id="5551388at2759"/>
<feature type="transmembrane region" description="Helical" evidence="2">
    <location>
        <begin position="446"/>
        <end position="465"/>
    </location>
</feature>
<evidence type="ECO:0000313" key="5">
    <source>
        <dbReference type="Proteomes" id="UP001151582"/>
    </source>
</evidence>
<comment type="caution">
    <text evidence="4">The sequence shown here is derived from an EMBL/GenBank/DDBJ whole genome shotgun (WGS) entry which is preliminary data.</text>
</comment>
<feature type="transmembrane region" description="Helical" evidence="2">
    <location>
        <begin position="234"/>
        <end position="254"/>
    </location>
</feature>
<sequence length="701" mass="77714">MYHFPRHPLLVVTVLLAVGLQWLAGVQGAIELLTPVPELPTSFSSQNFYQAEVDPYKYTGPLVMLSFKEGCQLSAEKVPRLSSDVQSVLFDNTTAPTKERGTIVAFDRLEFMSVSCTSFTDVMKQLPLIVPQVVDKGYPEVKAGLFTCLVDSKAAYGGIDIEVIDDYFYHLPKGIQVAQVGLDTGMALSATVAHMVNASLADGSAYAPLMLTMTEQKGPWNEVLFSHSFSSYIIFYHVSHAPVIAYAVYEFLRLLIKSKCRFQPRFFIFLGSIFFLVVSAIYTPADPLSHVQNFFRYLSWAVGYISLYSVMVMWLRIMQKIMYRRYVVVLKWLFYAVIGTSLVANGILMIWSFAMNSFMLYFGWGIHSYGSSIILYLSAVIMIFYGFQIMRHLDRLTIPSDTKIALKRLSLLSYVAFSGGMLVCVALMMVITSITQHVSVCVTRTVLFHVATITQFTAIFWILRVRDTSPLRRRHLMLVSGSSSDAGNGLPAEMPCNEDGSVTEKSPYYLNGGHSPYTPKISQPTAYISTSETTVPRPWSTWFSQPSTPQSPGWWQRLVPGQSRRSSQKPQTPLPTSMSASQQGNTPPTPTTFQSASQANTLKDSSMPADAFYFPGGYFPNQKGTDGHSTSASTVSVDAQCKDKDGFSDYPSPLEYFVGPKLKAQQDRKANQPGSASPVPDAPSRPGTPGPNHLTRGQSQP</sequence>
<evidence type="ECO:0000256" key="3">
    <source>
        <dbReference type="SAM" id="SignalP"/>
    </source>
</evidence>
<reference evidence="4" key="1">
    <citation type="submission" date="2022-07" db="EMBL/GenBank/DDBJ databases">
        <title>Phylogenomic reconstructions and comparative analyses of Kickxellomycotina fungi.</title>
        <authorList>
            <person name="Reynolds N.K."/>
            <person name="Stajich J.E."/>
            <person name="Barry K."/>
            <person name="Grigoriev I.V."/>
            <person name="Crous P."/>
            <person name="Smith M.E."/>
        </authorList>
    </citation>
    <scope>NUCLEOTIDE SEQUENCE</scope>
    <source>
        <strain evidence="4">RSA 567</strain>
    </source>
</reference>
<keyword evidence="2" id="KW-0472">Membrane</keyword>
<dbReference type="AlphaFoldDB" id="A0A9W8B7N2"/>
<protein>
    <submittedName>
        <fullName evidence="4">Uncharacterized protein</fullName>
    </submittedName>
</protein>
<feature type="transmembrane region" description="Helical" evidence="2">
    <location>
        <begin position="297"/>
        <end position="317"/>
    </location>
</feature>
<keyword evidence="5" id="KW-1185">Reference proteome</keyword>
<feature type="region of interest" description="Disordered" evidence="1">
    <location>
        <begin position="646"/>
        <end position="701"/>
    </location>
</feature>
<feature type="compositionally biased region" description="Polar residues" evidence="1">
    <location>
        <begin position="563"/>
        <end position="601"/>
    </location>
</feature>
<evidence type="ECO:0000256" key="1">
    <source>
        <dbReference type="SAM" id="MobiDB-lite"/>
    </source>
</evidence>
<feature type="transmembrane region" description="Helical" evidence="2">
    <location>
        <begin position="266"/>
        <end position="285"/>
    </location>
</feature>